<reference evidence="2" key="1">
    <citation type="submission" date="2017-09" db="EMBL/GenBank/DDBJ databases">
        <title>Depth-based differentiation of microbial function through sediment-hosted aquifers and enrichment of novel symbionts in the deep terrestrial subsurface.</title>
        <authorList>
            <person name="Probst A.J."/>
            <person name="Ladd B."/>
            <person name="Jarett J.K."/>
            <person name="Geller-Mcgrath D.E."/>
            <person name="Sieber C.M.K."/>
            <person name="Emerson J.B."/>
            <person name="Anantharaman K."/>
            <person name="Thomas B.C."/>
            <person name="Malmstrom R."/>
            <person name="Stieglmeier M."/>
            <person name="Klingl A."/>
            <person name="Woyke T."/>
            <person name="Ryan C.M."/>
            <person name="Banfield J.F."/>
        </authorList>
    </citation>
    <scope>NUCLEOTIDE SEQUENCE [LARGE SCALE GENOMIC DNA]</scope>
</reference>
<protein>
    <recommendedName>
        <fullName evidence="3">Polymerase nucleotidyl transferase domain-containing protein</fullName>
    </recommendedName>
</protein>
<proteinExistence type="predicted"/>
<name>A0A2M8L308_9BACT</name>
<comment type="caution">
    <text evidence="1">The sequence shown here is derived from an EMBL/GenBank/DDBJ whole genome shotgun (WGS) entry which is preliminary data.</text>
</comment>
<gene>
    <name evidence="1" type="ORF">COU95_03000</name>
</gene>
<dbReference type="EMBL" id="PFEK01000059">
    <property type="protein sequence ID" value="PJE67331.1"/>
    <property type="molecule type" value="Genomic_DNA"/>
</dbReference>
<dbReference type="InterPro" id="IPR043519">
    <property type="entry name" value="NT_sf"/>
</dbReference>
<dbReference type="Proteomes" id="UP000231474">
    <property type="component" value="Unassembled WGS sequence"/>
</dbReference>
<evidence type="ECO:0000313" key="2">
    <source>
        <dbReference type="Proteomes" id="UP000231474"/>
    </source>
</evidence>
<dbReference type="SUPFAM" id="SSF81301">
    <property type="entry name" value="Nucleotidyltransferase"/>
    <property type="match status" value="1"/>
</dbReference>
<sequence>MKKAILRTLVYADIFDYPLKKEEIQKWLIAGGNLKSQISKLVQEENGFYFLKGRENLVELRRERERQSREKIKIAEKVAGILRKIFWIKMIGITGALAMKNSDKEDDIDLLIVTKRNRLWITRLLTVFLVELVARRRRPGDRNVRDKICLNMFLGEEHLEVPKKEQDLFSAHEVCQLKVIWEKDGIYQKFLKENQWVRQFLPNWKP</sequence>
<dbReference type="AlphaFoldDB" id="A0A2M8L308"/>
<evidence type="ECO:0000313" key="1">
    <source>
        <dbReference type="EMBL" id="PJE67331.1"/>
    </source>
</evidence>
<accession>A0A2M8L308</accession>
<evidence type="ECO:0008006" key="3">
    <source>
        <dbReference type="Google" id="ProtNLM"/>
    </source>
</evidence>
<organism evidence="1 2">
    <name type="scientific">Candidatus Shapirobacteria bacterium CG10_big_fil_rev_8_21_14_0_10_40_9</name>
    <dbReference type="NCBI Taxonomy" id="1974888"/>
    <lineage>
        <taxon>Bacteria</taxon>
        <taxon>Candidatus Shapironibacteriota</taxon>
    </lineage>
</organism>